<dbReference type="InterPro" id="IPR014284">
    <property type="entry name" value="RNA_pol_sigma-70_dom"/>
</dbReference>
<evidence type="ECO:0000256" key="3">
    <source>
        <dbReference type="ARBA" id="ARBA00023082"/>
    </source>
</evidence>
<feature type="domain" description="RNA polymerase sigma-70 region 2" evidence="5">
    <location>
        <begin position="31"/>
        <end position="97"/>
    </location>
</feature>
<proteinExistence type="inferred from homology"/>
<gene>
    <name evidence="6" type="ORF">Enr10x_08750</name>
</gene>
<dbReference type="InterPro" id="IPR013324">
    <property type="entry name" value="RNA_pol_sigma_r3/r4-like"/>
</dbReference>
<dbReference type="EMBL" id="CP037421">
    <property type="protein sequence ID" value="QDT25578.1"/>
    <property type="molecule type" value="Genomic_DNA"/>
</dbReference>
<evidence type="ECO:0000256" key="1">
    <source>
        <dbReference type="ARBA" id="ARBA00010641"/>
    </source>
</evidence>
<keyword evidence="4" id="KW-0804">Transcription</keyword>
<dbReference type="InterPro" id="IPR039425">
    <property type="entry name" value="RNA_pol_sigma-70-like"/>
</dbReference>
<evidence type="ECO:0000313" key="6">
    <source>
        <dbReference type="EMBL" id="QDT25578.1"/>
    </source>
</evidence>
<evidence type="ECO:0000313" key="7">
    <source>
        <dbReference type="Proteomes" id="UP000315647"/>
    </source>
</evidence>
<dbReference type="PANTHER" id="PTHR43133:SF51">
    <property type="entry name" value="RNA POLYMERASE SIGMA FACTOR"/>
    <property type="match status" value="1"/>
</dbReference>
<reference evidence="6 7" key="1">
    <citation type="submission" date="2019-03" db="EMBL/GenBank/DDBJ databases">
        <title>Deep-cultivation of Planctomycetes and their phenomic and genomic characterization uncovers novel biology.</title>
        <authorList>
            <person name="Wiegand S."/>
            <person name="Jogler M."/>
            <person name="Boedeker C."/>
            <person name="Pinto D."/>
            <person name="Vollmers J."/>
            <person name="Rivas-Marin E."/>
            <person name="Kohn T."/>
            <person name="Peeters S.H."/>
            <person name="Heuer A."/>
            <person name="Rast P."/>
            <person name="Oberbeckmann S."/>
            <person name="Bunk B."/>
            <person name="Jeske O."/>
            <person name="Meyerdierks A."/>
            <person name="Storesund J.E."/>
            <person name="Kallscheuer N."/>
            <person name="Luecker S."/>
            <person name="Lage O.M."/>
            <person name="Pohl T."/>
            <person name="Merkel B.J."/>
            <person name="Hornburger P."/>
            <person name="Mueller R.-W."/>
            <person name="Bruemmer F."/>
            <person name="Labrenz M."/>
            <person name="Spormann A.M."/>
            <person name="Op den Camp H."/>
            <person name="Overmann J."/>
            <person name="Amann R."/>
            <person name="Jetten M.S.M."/>
            <person name="Mascher T."/>
            <person name="Medema M.H."/>
            <person name="Devos D.P."/>
            <person name="Kaster A.-K."/>
            <person name="Ovreas L."/>
            <person name="Rohde M."/>
            <person name="Galperin M.Y."/>
            <person name="Jogler C."/>
        </authorList>
    </citation>
    <scope>NUCLEOTIDE SEQUENCE [LARGE SCALE GENOMIC DNA]</scope>
    <source>
        <strain evidence="6 7">Enr10</strain>
    </source>
</reference>
<name>A0A517Q1S3_9PLAN</name>
<dbReference type="InterPro" id="IPR014331">
    <property type="entry name" value="RNA_pol_sigma70_ECF_RHOBA"/>
</dbReference>
<protein>
    <submittedName>
        <fullName evidence="6">RNA polymerase sigma factor</fullName>
    </submittedName>
</protein>
<comment type="similarity">
    <text evidence="1">Belongs to the sigma-70 factor family. ECF subfamily.</text>
</comment>
<dbReference type="GO" id="GO:0006352">
    <property type="term" value="P:DNA-templated transcription initiation"/>
    <property type="evidence" value="ECO:0007669"/>
    <property type="project" value="InterPro"/>
</dbReference>
<dbReference type="GO" id="GO:0016987">
    <property type="term" value="F:sigma factor activity"/>
    <property type="evidence" value="ECO:0007669"/>
    <property type="project" value="UniProtKB-KW"/>
</dbReference>
<dbReference type="NCBIfam" id="TIGR02937">
    <property type="entry name" value="sigma70-ECF"/>
    <property type="match status" value="1"/>
</dbReference>
<dbReference type="Gene3D" id="1.10.10.10">
    <property type="entry name" value="Winged helix-like DNA-binding domain superfamily/Winged helix DNA-binding domain"/>
    <property type="match status" value="1"/>
</dbReference>
<dbReference type="RefSeq" id="WP_197997476.1">
    <property type="nucleotide sequence ID" value="NZ_CP037421.1"/>
</dbReference>
<dbReference type="InterPro" id="IPR013325">
    <property type="entry name" value="RNA_pol_sigma_r2"/>
</dbReference>
<accession>A0A517Q1S3</accession>
<keyword evidence="3" id="KW-0731">Sigma factor</keyword>
<dbReference type="PANTHER" id="PTHR43133">
    <property type="entry name" value="RNA POLYMERASE ECF-TYPE SIGMA FACTO"/>
    <property type="match status" value="1"/>
</dbReference>
<dbReference type="InterPro" id="IPR036388">
    <property type="entry name" value="WH-like_DNA-bd_sf"/>
</dbReference>
<dbReference type="AlphaFoldDB" id="A0A517Q1S3"/>
<sequence length="194" mass="22958">MNNLNEIVPMENEQPQTDFSDDLHVKFLHVFTQHRNQIYSYIFSLLPHRDDAEDVFQRTSLILWKKFPEYDETSSFFSWACGVAFYEVKNFMRVAQRKRLQFREDVIEQLADERAGIPQHKLDQRASTLQECIKKLKDKDRELVNQVYRDQTPVKELADAAGAAIQTLYNRLNQIRRQLTHCIERTLSYTGEGK</sequence>
<evidence type="ECO:0000256" key="4">
    <source>
        <dbReference type="ARBA" id="ARBA00023163"/>
    </source>
</evidence>
<dbReference type="Gene3D" id="1.10.1740.10">
    <property type="match status" value="1"/>
</dbReference>
<dbReference type="NCBIfam" id="TIGR02989">
    <property type="entry name" value="Sig-70_gvs1"/>
    <property type="match status" value="1"/>
</dbReference>
<keyword evidence="7" id="KW-1185">Reference proteome</keyword>
<evidence type="ECO:0000256" key="2">
    <source>
        <dbReference type="ARBA" id="ARBA00023015"/>
    </source>
</evidence>
<dbReference type="Pfam" id="PF04542">
    <property type="entry name" value="Sigma70_r2"/>
    <property type="match status" value="1"/>
</dbReference>
<organism evidence="6 7">
    <name type="scientific">Gimesia panareensis</name>
    <dbReference type="NCBI Taxonomy" id="2527978"/>
    <lineage>
        <taxon>Bacteria</taxon>
        <taxon>Pseudomonadati</taxon>
        <taxon>Planctomycetota</taxon>
        <taxon>Planctomycetia</taxon>
        <taxon>Planctomycetales</taxon>
        <taxon>Planctomycetaceae</taxon>
        <taxon>Gimesia</taxon>
    </lineage>
</organism>
<evidence type="ECO:0000259" key="5">
    <source>
        <dbReference type="Pfam" id="PF04542"/>
    </source>
</evidence>
<keyword evidence="2" id="KW-0805">Transcription regulation</keyword>
<dbReference type="SUPFAM" id="SSF88659">
    <property type="entry name" value="Sigma3 and sigma4 domains of RNA polymerase sigma factors"/>
    <property type="match status" value="1"/>
</dbReference>
<dbReference type="Proteomes" id="UP000315647">
    <property type="component" value="Chromosome"/>
</dbReference>
<dbReference type="InterPro" id="IPR007627">
    <property type="entry name" value="RNA_pol_sigma70_r2"/>
</dbReference>
<dbReference type="SUPFAM" id="SSF88946">
    <property type="entry name" value="Sigma2 domain of RNA polymerase sigma factors"/>
    <property type="match status" value="1"/>
</dbReference>